<dbReference type="PANTHER" id="PTHR30093">
    <property type="entry name" value="GENERAL SECRETION PATHWAY PROTEIN G"/>
    <property type="match status" value="1"/>
</dbReference>
<dbReference type="NCBIfam" id="TIGR02532">
    <property type="entry name" value="IV_pilin_GFxxxE"/>
    <property type="match status" value="1"/>
</dbReference>
<dbReference type="InterPro" id="IPR012902">
    <property type="entry name" value="N_methyl_site"/>
</dbReference>
<dbReference type="Proteomes" id="UP000231408">
    <property type="component" value="Unassembled WGS sequence"/>
</dbReference>
<evidence type="ECO:0000256" key="1">
    <source>
        <dbReference type="ARBA" id="ARBA00004167"/>
    </source>
</evidence>
<dbReference type="InterPro" id="IPR000983">
    <property type="entry name" value="Bac_GSPG_pilin"/>
</dbReference>
<evidence type="ECO:0000256" key="5">
    <source>
        <dbReference type="ARBA" id="ARBA00023136"/>
    </source>
</evidence>
<dbReference type="Pfam" id="PF18998">
    <property type="entry name" value="Flg_new_2"/>
    <property type="match status" value="1"/>
</dbReference>
<keyword evidence="4 6" id="KW-1133">Transmembrane helix</keyword>
<feature type="transmembrane region" description="Helical" evidence="6">
    <location>
        <begin position="21"/>
        <end position="42"/>
    </location>
</feature>
<sequence>MAISSIRLNNMTKKTKSGFTLIELVVTIAIIGILLTISAISFSNIRQKARDAKRVSDITQIQNTLSLYLRDEGQYPASLTFGNALIGSSSSSTYMTILPNNPTPRNDGACPDSEYLYQKSATGTDYKIDFCLAESTAQLNAGNKCATSKGIINGTCESTNAYVLTYTAGANGSITGTSTQTVSSGADGSAVTAVGDAGYSFIDWSDSSTANPRTDINVTDNISVTANFIDTDVLNFINAVATLTDGQEDIINTLVTDLKTAGLWTKMDIIYPFIGGTAATHKYNLKAPADYQITWNGVWTHDANGAVSDGAASSYGTTGWNPLSLSKNINDFHLSFYNRNGVYETNVGGRGSLGWYAANTGFCLLSNRASYGTLSIIGTDAAWAAKSTIPLNGLITGSRISSTDNRVYQNNTQQAISTSTNPNNFTNHSVEIGRVTTAVGSAQPFAFASVGTGLTSTDVSNLYTLIQAYQTSLSRQVP</sequence>
<dbReference type="InterPro" id="IPR044060">
    <property type="entry name" value="Bacterial_rp_domain"/>
</dbReference>
<evidence type="ECO:0000259" key="7">
    <source>
        <dbReference type="Pfam" id="PF18998"/>
    </source>
</evidence>
<keyword evidence="3 6" id="KW-0812">Transmembrane</keyword>
<gene>
    <name evidence="8" type="ORF">COX21_02305</name>
</gene>
<evidence type="ECO:0000313" key="8">
    <source>
        <dbReference type="EMBL" id="PIP34552.1"/>
    </source>
</evidence>
<feature type="domain" description="Bacterial repeat" evidence="7">
    <location>
        <begin position="162"/>
        <end position="228"/>
    </location>
</feature>
<proteinExistence type="predicted"/>
<dbReference type="SUPFAM" id="SSF54523">
    <property type="entry name" value="Pili subunits"/>
    <property type="match status" value="1"/>
</dbReference>
<organism evidence="8 9">
    <name type="scientific">Candidatus Falkowbacteria bacterium CG23_combo_of_CG06-09_8_20_14_all_41_10</name>
    <dbReference type="NCBI Taxonomy" id="1974571"/>
    <lineage>
        <taxon>Bacteria</taxon>
        <taxon>Candidatus Falkowiibacteriota</taxon>
    </lineage>
</organism>
<reference evidence="8 9" key="1">
    <citation type="submission" date="2017-09" db="EMBL/GenBank/DDBJ databases">
        <title>Depth-based differentiation of microbial function through sediment-hosted aquifers and enrichment of novel symbionts in the deep terrestrial subsurface.</title>
        <authorList>
            <person name="Probst A.J."/>
            <person name="Ladd B."/>
            <person name="Jarett J.K."/>
            <person name="Geller-Mcgrath D.E."/>
            <person name="Sieber C.M."/>
            <person name="Emerson J.B."/>
            <person name="Anantharaman K."/>
            <person name="Thomas B.C."/>
            <person name="Malmstrom R."/>
            <person name="Stieglmeier M."/>
            <person name="Klingl A."/>
            <person name="Woyke T."/>
            <person name="Ryan C.M."/>
            <person name="Banfield J.F."/>
        </authorList>
    </citation>
    <scope>NUCLEOTIDE SEQUENCE [LARGE SCALE GENOMIC DNA]</scope>
    <source>
        <strain evidence="8">CG23_combo_of_CG06-09_8_20_14_all_41_10</strain>
    </source>
</reference>
<dbReference type="EMBL" id="PCSE01000068">
    <property type="protein sequence ID" value="PIP34552.1"/>
    <property type="molecule type" value="Genomic_DNA"/>
</dbReference>
<evidence type="ECO:0000256" key="3">
    <source>
        <dbReference type="ARBA" id="ARBA00022692"/>
    </source>
</evidence>
<dbReference type="InterPro" id="IPR045584">
    <property type="entry name" value="Pilin-like"/>
</dbReference>
<comment type="caution">
    <text evidence="8">The sequence shown here is derived from an EMBL/GenBank/DDBJ whole genome shotgun (WGS) entry which is preliminary data.</text>
</comment>
<dbReference type="GO" id="GO:0015627">
    <property type="term" value="C:type II protein secretion system complex"/>
    <property type="evidence" value="ECO:0007669"/>
    <property type="project" value="InterPro"/>
</dbReference>
<evidence type="ECO:0000256" key="6">
    <source>
        <dbReference type="SAM" id="Phobius"/>
    </source>
</evidence>
<evidence type="ECO:0000313" key="9">
    <source>
        <dbReference type="Proteomes" id="UP000231408"/>
    </source>
</evidence>
<dbReference type="Pfam" id="PF07963">
    <property type="entry name" value="N_methyl"/>
    <property type="match status" value="1"/>
</dbReference>
<evidence type="ECO:0000256" key="2">
    <source>
        <dbReference type="ARBA" id="ARBA00022481"/>
    </source>
</evidence>
<keyword evidence="5 6" id="KW-0472">Membrane</keyword>
<dbReference type="PROSITE" id="PS00409">
    <property type="entry name" value="PROKAR_NTER_METHYL"/>
    <property type="match status" value="1"/>
</dbReference>
<dbReference type="Gene3D" id="3.30.700.10">
    <property type="entry name" value="Glycoprotein, Type 4 Pilin"/>
    <property type="match status" value="1"/>
</dbReference>
<dbReference type="PRINTS" id="PR00813">
    <property type="entry name" value="BCTERIALGSPG"/>
</dbReference>
<accession>A0A2G9ZN17</accession>
<name>A0A2G9ZN17_9BACT</name>
<evidence type="ECO:0000256" key="4">
    <source>
        <dbReference type="ARBA" id="ARBA00022989"/>
    </source>
</evidence>
<dbReference type="PANTHER" id="PTHR30093:SF44">
    <property type="entry name" value="TYPE II SECRETION SYSTEM CORE PROTEIN G"/>
    <property type="match status" value="1"/>
</dbReference>
<dbReference type="GO" id="GO:0016020">
    <property type="term" value="C:membrane"/>
    <property type="evidence" value="ECO:0007669"/>
    <property type="project" value="UniProtKB-SubCell"/>
</dbReference>
<dbReference type="GO" id="GO:0015628">
    <property type="term" value="P:protein secretion by the type II secretion system"/>
    <property type="evidence" value="ECO:0007669"/>
    <property type="project" value="InterPro"/>
</dbReference>
<comment type="subcellular location">
    <subcellularLocation>
        <location evidence="1">Membrane</location>
        <topology evidence="1">Single-pass membrane protein</topology>
    </subcellularLocation>
</comment>
<protein>
    <recommendedName>
        <fullName evidence="7">Bacterial repeat domain-containing protein</fullName>
    </recommendedName>
</protein>
<dbReference type="AlphaFoldDB" id="A0A2G9ZN17"/>
<keyword evidence="2" id="KW-0488">Methylation</keyword>